<keyword evidence="6" id="KW-1185">Reference proteome</keyword>
<dbReference type="GO" id="GO:0016616">
    <property type="term" value="F:oxidoreductase activity, acting on the CH-OH group of donors, NAD or NADP as acceptor"/>
    <property type="evidence" value="ECO:0007669"/>
    <property type="project" value="InterPro"/>
</dbReference>
<dbReference type="SUPFAM" id="SSF51735">
    <property type="entry name" value="NAD(P)-binding Rossmann-fold domains"/>
    <property type="match status" value="1"/>
</dbReference>
<dbReference type="Pfam" id="PF00106">
    <property type="entry name" value="adh_short"/>
    <property type="match status" value="1"/>
</dbReference>
<reference evidence="5" key="1">
    <citation type="journal article" date="2014" name="Int. J. Syst. Evol. Microbiol.">
        <title>Complete genome sequence of Corynebacterium casei LMG S-19264T (=DSM 44701T), isolated from a smear-ripened cheese.</title>
        <authorList>
            <consortium name="US DOE Joint Genome Institute (JGI-PGF)"/>
            <person name="Walter F."/>
            <person name="Albersmeier A."/>
            <person name="Kalinowski J."/>
            <person name="Ruckert C."/>
        </authorList>
    </citation>
    <scope>NUCLEOTIDE SEQUENCE</scope>
    <source>
        <strain evidence="5">CGMCC 4.7299</strain>
    </source>
</reference>
<dbReference type="PANTHER" id="PTHR43490">
    <property type="entry name" value="(+)-NEOMENTHOL DEHYDROGENASE"/>
    <property type="match status" value="1"/>
</dbReference>
<dbReference type="PROSITE" id="PS00061">
    <property type="entry name" value="ADH_SHORT"/>
    <property type="match status" value="1"/>
</dbReference>
<evidence type="ECO:0000256" key="2">
    <source>
        <dbReference type="ARBA" id="ARBA00022857"/>
    </source>
</evidence>
<reference evidence="5" key="2">
    <citation type="submission" date="2020-09" db="EMBL/GenBank/DDBJ databases">
        <authorList>
            <person name="Sun Q."/>
            <person name="Zhou Y."/>
        </authorList>
    </citation>
    <scope>NUCLEOTIDE SEQUENCE</scope>
    <source>
        <strain evidence="5">CGMCC 4.7299</strain>
    </source>
</reference>
<accession>A0A8J3BW05</accession>
<dbReference type="InterPro" id="IPR002347">
    <property type="entry name" value="SDR_fam"/>
</dbReference>
<dbReference type="PANTHER" id="PTHR43490:SF99">
    <property type="entry name" value="SHORT-CHAIN DEHYDROGENASE_REDUCTASE"/>
    <property type="match status" value="1"/>
</dbReference>
<name>A0A8J3BW05_9ACTN</name>
<dbReference type="PRINTS" id="PR00081">
    <property type="entry name" value="GDHRDH"/>
</dbReference>
<dbReference type="AlphaFoldDB" id="A0A8J3BW05"/>
<protein>
    <submittedName>
        <fullName evidence="5">Dehydrogenase</fullName>
    </submittedName>
</protein>
<evidence type="ECO:0000256" key="3">
    <source>
        <dbReference type="ARBA" id="ARBA00023002"/>
    </source>
</evidence>
<gene>
    <name evidence="5" type="ORF">GCM10012284_10320</name>
</gene>
<dbReference type="Proteomes" id="UP000656042">
    <property type="component" value="Unassembled WGS sequence"/>
</dbReference>
<comment type="similarity">
    <text evidence="1 4">Belongs to the short-chain dehydrogenases/reductases (SDR) family.</text>
</comment>
<proteinExistence type="inferred from homology"/>
<sequence length="250" mass="26215">MTEGIHIKRPVALVTGANKGIGRAVAEQLGELGMTVLVGSRDAARGTHAERELRDAGHDAHAIPLDVTDPASVTAAAATIKQRFGRLDVLVNNAGIAGDSNRLKPSEADLDLLREVFETNVFAVAAVTNAMLPLMRRSAAGRIVNMSSDVGSIGQMSDPEHHLFKIRAQAAYPTSKSALNALTVQYAKELRDAGILINAAAPGGCATDFTKGLPVTRTAAEGARIVVKLATLGRDGPTGGFFNDNGTVRW</sequence>
<evidence type="ECO:0000313" key="5">
    <source>
        <dbReference type="EMBL" id="GGK78344.1"/>
    </source>
</evidence>
<comment type="caution">
    <text evidence="5">The sequence shown here is derived from an EMBL/GenBank/DDBJ whole genome shotgun (WGS) entry which is preliminary data.</text>
</comment>
<dbReference type="InterPro" id="IPR036291">
    <property type="entry name" value="NAD(P)-bd_dom_sf"/>
</dbReference>
<dbReference type="RefSeq" id="WP_189077933.1">
    <property type="nucleotide sequence ID" value="NZ_BMMX01000002.1"/>
</dbReference>
<dbReference type="InterPro" id="IPR045313">
    <property type="entry name" value="CBR1-like"/>
</dbReference>
<dbReference type="Gene3D" id="3.40.50.720">
    <property type="entry name" value="NAD(P)-binding Rossmann-like Domain"/>
    <property type="match status" value="1"/>
</dbReference>
<evidence type="ECO:0000256" key="4">
    <source>
        <dbReference type="RuleBase" id="RU000363"/>
    </source>
</evidence>
<evidence type="ECO:0000313" key="6">
    <source>
        <dbReference type="Proteomes" id="UP000656042"/>
    </source>
</evidence>
<organism evidence="5 6">
    <name type="scientific">Mangrovihabitans endophyticus</name>
    <dbReference type="NCBI Taxonomy" id="1751298"/>
    <lineage>
        <taxon>Bacteria</taxon>
        <taxon>Bacillati</taxon>
        <taxon>Actinomycetota</taxon>
        <taxon>Actinomycetes</taxon>
        <taxon>Micromonosporales</taxon>
        <taxon>Micromonosporaceae</taxon>
        <taxon>Mangrovihabitans</taxon>
    </lineage>
</organism>
<keyword evidence="3" id="KW-0560">Oxidoreductase</keyword>
<dbReference type="EMBL" id="BMMX01000002">
    <property type="protein sequence ID" value="GGK78344.1"/>
    <property type="molecule type" value="Genomic_DNA"/>
</dbReference>
<dbReference type="PRINTS" id="PR00080">
    <property type="entry name" value="SDRFAMILY"/>
</dbReference>
<keyword evidence="2" id="KW-0521">NADP</keyword>
<dbReference type="CDD" id="cd05324">
    <property type="entry name" value="carb_red_PTCR-like_SDR_c"/>
    <property type="match status" value="1"/>
</dbReference>
<evidence type="ECO:0000256" key="1">
    <source>
        <dbReference type="ARBA" id="ARBA00006484"/>
    </source>
</evidence>
<dbReference type="InterPro" id="IPR020904">
    <property type="entry name" value="Sc_DH/Rdtase_CS"/>
</dbReference>